<dbReference type="EMBL" id="CAJDYZ010011291">
    <property type="protein sequence ID" value="CAD1479305.1"/>
    <property type="molecule type" value="Genomic_DNA"/>
</dbReference>
<reference evidence="2" key="1">
    <citation type="submission" date="2020-07" db="EMBL/GenBank/DDBJ databases">
        <authorList>
            <person name="Nazaruddin N."/>
        </authorList>
    </citation>
    <scope>NUCLEOTIDE SEQUENCE</scope>
</reference>
<evidence type="ECO:0000313" key="2">
    <source>
        <dbReference type="EMBL" id="CAD1479305.1"/>
    </source>
</evidence>
<accession>A0A6V7HG31</accession>
<comment type="caution">
    <text evidence="2">The sequence shown here is derived from an EMBL/GenBank/DDBJ whole genome shotgun (WGS) entry which is preliminary data.</text>
</comment>
<evidence type="ECO:0000313" key="3">
    <source>
        <dbReference type="Proteomes" id="UP000752696"/>
    </source>
</evidence>
<feature type="region of interest" description="Disordered" evidence="1">
    <location>
        <begin position="1"/>
        <end position="35"/>
    </location>
</feature>
<feature type="non-terminal residue" evidence="2">
    <location>
        <position position="35"/>
    </location>
</feature>
<feature type="compositionally biased region" description="Gly residues" evidence="1">
    <location>
        <begin position="1"/>
        <end position="11"/>
    </location>
</feature>
<gene>
    <name evidence="2" type="ORF">MHI_LOCUS849981</name>
</gene>
<evidence type="ECO:0000256" key="1">
    <source>
        <dbReference type="SAM" id="MobiDB-lite"/>
    </source>
</evidence>
<sequence length="35" mass="3563">MGNGGGKGRGQASGDEEEGLYSESYLAPLTSEDTV</sequence>
<name>A0A6V7HG31_9HYME</name>
<organism evidence="2 3">
    <name type="scientific">Heterotrigona itama</name>
    <dbReference type="NCBI Taxonomy" id="395501"/>
    <lineage>
        <taxon>Eukaryota</taxon>
        <taxon>Metazoa</taxon>
        <taxon>Ecdysozoa</taxon>
        <taxon>Arthropoda</taxon>
        <taxon>Hexapoda</taxon>
        <taxon>Insecta</taxon>
        <taxon>Pterygota</taxon>
        <taxon>Neoptera</taxon>
        <taxon>Endopterygota</taxon>
        <taxon>Hymenoptera</taxon>
        <taxon>Apocrita</taxon>
        <taxon>Aculeata</taxon>
        <taxon>Apoidea</taxon>
        <taxon>Anthophila</taxon>
        <taxon>Apidae</taxon>
        <taxon>Heterotrigona</taxon>
    </lineage>
</organism>
<dbReference type="AlphaFoldDB" id="A0A6V7HG31"/>
<protein>
    <submittedName>
        <fullName evidence="2">Uncharacterized protein</fullName>
    </submittedName>
</protein>
<keyword evidence="3" id="KW-1185">Reference proteome</keyword>
<dbReference type="Proteomes" id="UP000752696">
    <property type="component" value="Unassembled WGS sequence"/>
</dbReference>
<proteinExistence type="predicted"/>